<evidence type="ECO:0000256" key="2">
    <source>
        <dbReference type="ARBA" id="ARBA00022454"/>
    </source>
</evidence>
<dbReference type="GO" id="GO:0051301">
    <property type="term" value="P:cell division"/>
    <property type="evidence" value="ECO:0007669"/>
    <property type="project" value="UniProtKB-UniRule"/>
</dbReference>
<accession>A0A9P7VBK3</accession>
<evidence type="ECO:0000256" key="7">
    <source>
        <dbReference type="ARBA" id="ARBA00023306"/>
    </source>
</evidence>
<dbReference type="GO" id="GO:0000444">
    <property type="term" value="C:MIS12/MIND type complex"/>
    <property type="evidence" value="ECO:0007669"/>
    <property type="project" value="UniProtKB-UniRule"/>
</dbReference>
<keyword evidence="8 9" id="KW-0137">Centromere</keyword>
<keyword evidence="6 9" id="KW-0539">Nucleus</keyword>
<name>A0A9P7VBK3_9ASCO</name>
<keyword evidence="5 9" id="KW-0995">Kinetochore</keyword>
<dbReference type="PANTHER" id="PTHR15459">
    <property type="entry name" value="POLYAMINE-MODULATED FACTOR 1"/>
    <property type="match status" value="1"/>
</dbReference>
<dbReference type="PIRSF" id="PIRSF027153">
    <property type="entry name" value="Nnf1p"/>
    <property type="match status" value="1"/>
</dbReference>
<evidence type="ECO:0000256" key="10">
    <source>
        <dbReference type="SAM" id="Coils"/>
    </source>
</evidence>
<keyword evidence="2 9" id="KW-0158">Chromosome</keyword>
<evidence type="ECO:0000256" key="8">
    <source>
        <dbReference type="ARBA" id="ARBA00023328"/>
    </source>
</evidence>
<dbReference type="GeneID" id="66117374"/>
<keyword evidence="7 9" id="KW-0131">Cell cycle</keyword>
<proteinExistence type="predicted"/>
<keyword evidence="4 9" id="KW-0498">Mitosis</keyword>
<dbReference type="EMBL" id="JAHMUF010000005">
    <property type="protein sequence ID" value="KAG7194892.1"/>
    <property type="molecule type" value="Genomic_DNA"/>
</dbReference>
<organism evidence="11 12">
    <name type="scientific">Scheffersomyces spartinae</name>
    <dbReference type="NCBI Taxonomy" id="45513"/>
    <lineage>
        <taxon>Eukaryota</taxon>
        <taxon>Fungi</taxon>
        <taxon>Dikarya</taxon>
        <taxon>Ascomycota</taxon>
        <taxon>Saccharomycotina</taxon>
        <taxon>Pichiomycetes</taxon>
        <taxon>Debaryomycetaceae</taxon>
        <taxon>Scheffersomyces</taxon>
    </lineage>
</organism>
<evidence type="ECO:0000256" key="3">
    <source>
        <dbReference type="ARBA" id="ARBA00022618"/>
    </source>
</evidence>
<dbReference type="PANTHER" id="PTHR15459:SF3">
    <property type="entry name" value="POLYAMINE-MODULATED FACTOR 1"/>
    <property type="match status" value="1"/>
</dbReference>
<evidence type="ECO:0000256" key="9">
    <source>
        <dbReference type="PIRNR" id="PIRNR027153"/>
    </source>
</evidence>
<dbReference type="OrthoDB" id="18453at2759"/>
<dbReference type="InterPro" id="IPR007128">
    <property type="entry name" value="PMF1/Nnf1"/>
</dbReference>
<evidence type="ECO:0000313" key="11">
    <source>
        <dbReference type="EMBL" id="KAG7194892.1"/>
    </source>
</evidence>
<dbReference type="InterPro" id="IPR016851">
    <property type="entry name" value="Nnf1"/>
</dbReference>
<evidence type="ECO:0000313" key="12">
    <source>
        <dbReference type="Proteomes" id="UP000790833"/>
    </source>
</evidence>
<dbReference type="GO" id="GO:0007059">
    <property type="term" value="P:chromosome segregation"/>
    <property type="evidence" value="ECO:0007669"/>
    <property type="project" value="UniProtKB-UniRule"/>
</dbReference>
<evidence type="ECO:0000256" key="4">
    <source>
        <dbReference type="ARBA" id="ARBA00022776"/>
    </source>
</evidence>
<dbReference type="Pfam" id="PF03980">
    <property type="entry name" value="Nnf1"/>
    <property type="match status" value="1"/>
</dbReference>
<evidence type="ECO:0000256" key="1">
    <source>
        <dbReference type="ARBA" id="ARBA00004629"/>
    </source>
</evidence>
<keyword evidence="12" id="KW-1185">Reference proteome</keyword>
<sequence>MSVERVRYPRMRALCGKALMQVIGKGLSMDKFISCFPVLAESPEGMEALRNARQQVIGFWTKAAESEFETIFKERDLETKLDQLDEIVQAARLNRQRGLDQTLEVDKLGPSDIIEGTVVTKKKEAIANLEIMKQQLVQDNDELYRELASIVKEGEDTHQDIDTMIKDLQQQVEGLRDNSAIDFSIDDLAEIYKSTA</sequence>
<feature type="coiled-coil region" evidence="10">
    <location>
        <begin position="119"/>
        <end position="178"/>
    </location>
</feature>
<comment type="caution">
    <text evidence="11">The sequence shown here is derived from an EMBL/GenBank/DDBJ whole genome shotgun (WGS) entry which is preliminary data.</text>
</comment>
<gene>
    <name evidence="11" type="ORF">KQ657_004000</name>
</gene>
<evidence type="ECO:0000256" key="5">
    <source>
        <dbReference type="ARBA" id="ARBA00022838"/>
    </source>
</evidence>
<dbReference type="AlphaFoldDB" id="A0A9P7VBK3"/>
<reference evidence="11" key="1">
    <citation type="submission" date="2021-03" db="EMBL/GenBank/DDBJ databases">
        <authorList>
            <person name="Palmer J.M."/>
        </authorList>
    </citation>
    <scope>NUCLEOTIDE SEQUENCE</scope>
    <source>
        <strain evidence="11">ARV_011</strain>
    </source>
</reference>
<protein>
    <recommendedName>
        <fullName evidence="9">Kinetochore-associated protein</fullName>
    </recommendedName>
</protein>
<keyword evidence="3 9" id="KW-0132">Cell division</keyword>
<dbReference type="RefSeq" id="XP_043050439.1">
    <property type="nucleotide sequence ID" value="XM_043194688.1"/>
</dbReference>
<dbReference type="Proteomes" id="UP000790833">
    <property type="component" value="Unassembled WGS sequence"/>
</dbReference>
<keyword evidence="10" id="KW-0175">Coiled coil</keyword>
<dbReference type="GO" id="GO:0005634">
    <property type="term" value="C:nucleus"/>
    <property type="evidence" value="ECO:0007669"/>
    <property type="project" value="UniProtKB-SubCell"/>
</dbReference>
<comment type="subcellular location">
    <subcellularLocation>
        <location evidence="1 9">Chromosome</location>
        <location evidence="1 9">Centromere</location>
        <location evidence="1 9">Kinetochore</location>
    </subcellularLocation>
    <subcellularLocation>
        <location evidence="9">Nucleus</location>
    </subcellularLocation>
    <text evidence="9">Associated with the kinetochore.</text>
</comment>
<evidence type="ECO:0000256" key="6">
    <source>
        <dbReference type="ARBA" id="ARBA00023242"/>
    </source>
</evidence>